<dbReference type="InterPro" id="IPR007110">
    <property type="entry name" value="Ig-like_dom"/>
</dbReference>
<name>A0A0M4EEQ7_DROBS</name>
<dbReference type="Proteomes" id="UP000494163">
    <property type="component" value="Chromosome 2R"/>
</dbReference>
<dbReference type="OrthoDB" id="6478865at2759"/>
<keyword evidence="4" id="KW-1185">Reference proteome</keyword>
<proteinExistence type="predicted"/>
<protein>
    <submittedName>
        <fullName evidence="3">CG5597</fullName>
    </submittedName>
</protein>
<sequence length="261" mass="29889">MKLLLAFIIAASIIYADVLCKPVDEETKFILLEEGDMAPTVLDCEYNLDDTESFHTLKWFRNDKAIYQWIRGSQPAPIPDFKNYVDSSYESSKDPNKQYSSLALINPTISSTGDYKCIVQTQTKTIVVHKSVQVIDVRNYTLSLKRYQIQNETQLECKVSNVFPKPKLTIESEGIDITKVLTNPPKEDEDGYFNATTFAAVYDNDDDTDYHKCIMTFDGYPQNFTVVVASGSSACERCIDFRLLLISCLLYFWLERLHVFI</sequence>
<evidence type="ECO:0000313" key="4">
    <source>
        <dbReference type="Proteomes" id="UP000494163"/>
    </source>
</evidence>
<dbReference type="InterPro" id="IPR013783">
    <property type="entry name" value="Ig-like_fold"/>
</dbReference>
<dbReference type="STRING" id="30019.A0A0M4EEQ7"/>
<feature type="signal peptide" evidence="1">
    <location>
        <begin position="1"/>
        <end position="20"/>
    </location>
</feature>
<dbReference type="PROSITE" id="PS50835">
    <property type="entry name" value="IG_LIKE"/>
    <property type="match status" value="1"/>
</dbReference>
<evidence type="ECO:0000313" key="3">
    <source>
        <dbReference type="EMBL" id="ALC42615.1"/>
    </source>
</evidence>
<dbReference type="OMA" id="DPDAYQC"/>
<dbReference type="PANTHER" id="PTHR21261:SF2">
    <property type="entry name" value="GH04238P-RELATED"/>
    <property type="match status" value="1"/>
</dbReference>
<evidence type="ECO:0000256" key="1">
    <source>
        <dbReference type="SAM" id="SignalP"/>
    </source>
</evidence>
<dbReference type="AlphaFoldDB" id="A0A0M4EEQ7"/>
<dbReference type="EMBL" id="CP012524">
    <property type="protein sequence ID" value="ALC42615.1"/>
    <property type="molecule type" value="Genomic_DNA"/>
</dbReference>
<feature type="domain" description="Ig-like" evidence="2">
    <location>
        <begin position="22"/>
        <end position="127"/>
    </location>
</feature>
<dbReference type="PANTHER" id="PTHR21261">
    <property type="entry name" value="BEAT PROTEIN"/>
    <property type="match status" value="1"/>
</dbReference>
<keyword evidence="1" id="KW-0732">Signal</keyword>
<feature type="chain" id="PRO_5005793102" evidence="1">
    <location>
        <begin position="21"/>
        <end position="261"/>
    </location>
</feature>
<accession>A0A0M4EEQ7</accession>
<organism evidence="3 4">
    <name type="scientific">Drosophila busckii</name>
    <name type="common">Fruit fly</name>
    <dbReference type="NCBI Taxonomy" id="30019"/>
    <lineage>
        <taxon>Eukaryota</taxon>
        <taxon>Metazoa</taxon>
        <taxon>Ecdysozoa</taxon>
        <taxon>Arthropoda</taxon>
        <taxon>Hexapoda</taxon>
        <taxon>Insecta</taxon>
        <taxon>Pterygota</taxon>
        <taxon>Neoptera</taxon>
        <taxon>Endopterygota</taxon>
        <taxon>Diptera</taxon>
        <taxon>Brachycera</taxon>
        <taxon>Muscomorpha</taxon>
        <taxon>Ephydroidea</taxon>
        <taxon>Drosophilidae</taxon>
        <taxon>Drosophila</taxon>
    </lineage>
</organism>
<evidence type="ECO:0000259" key="2">
    <source>
        <dbReference type="PROSITE" id="PS50835"/>
    </source>
</evidence>
<reference evidence="3 4" key="1">
    <citation type="submission" date="2015-08" db="EMBL/GenBank/DDBJ databases">
        <title>Ancestral chromatin configuration constrains chromatin evolution on differentiating sex chromosomes in Drosophila.</title>
        <authorList>
            <person name="Zhou Q."/>
            <person name="Bachtrog D."/>
        </authorList>
    </citation>
    <scope>NUCLEOTIDE SEQUENCE [LARGE SCALE GENOMIC DNA]</scope>
    <source>
        <tissue evidence="3">Whole larvae</tissue>
    </source>
</reference>
<gene>
    <name evidence="3" type="ORF">Dbus_chr2Rg2194</name>
</gene>
<dbReference type="InterPro" id="IPR036179">
    <property type="entry name" value="Ig-like_dom_sf"/>
</dbReference>
<dbReference type="Gene3D" id="2.60.40.10">
    <property type="entry name" value="Immunoglobulins"/>
    <property type="match status" value="2"/>
</dbReference>
<dbReference type="SMR" id="A0A0M4EEQ7"/>
<dbReference type="SUPFAM" id="SSF48726">
    <property type="entry name" value="Immunoglobulin"/>
    <property type="match status" value="2"/>
</dbReference>